<dbReference type="GO" id="GO:0003677">
    <property type="term" value="F:DNA binding"/>
    <property type="evidence" value="ECO:0007669"/>
    <property type="project" value="UniProtKB-UniRule"/>
</dbReference>
<protein>
    <submittedName>
        <fullName evidence="6">TetR family transcriptional regulator</fullName>
    </submittedName>
</protein>
<evidence type="ECO:0000256" key="3">
    <source>
        <dbReference type="ARBA" id="ARBA00023163"/>
    </source>
</evidence>
<organism evidence="6 7">
    <name type="scientific">Acrocarpospora corrugata</name>
    <dbReference type="NCBI Taxonomy" id="35763"/>
    <lineage>
        <taxon>Bacteria</taxon>
        <taxon>Bacillati</taxon>
        <taxon>Actinomycetota</taxon>
        <taxon>Actinomycetes</taxon>
        <taxon>Streptosporangiales</taxon>
        <taxon>Streptosporangiaceae</taxon>
        <taxon>Acrocarpospora</taxon>
    </lineage>
</organism>
<dbReference type="Pfam" id="PF00440">
    <property type="entry name" value="TetR_N"/>
    <property type="match status" value="1"/>
</dbReference>
<dbReference type="InterPro" id="IPR009057">
    <property type="entry name" value="Homeodomain-like_sf"/>
</dbReference>
<dbReference type="InterPro" id="IPR001647">
    <property type="entry name" value="HTH_TetR"/>
</dbReference>
<dbReference type="PROSITE" id="PS50977">
    <property type="entry name" value="HTH_TETR_2"/>
    <property type="match status" value="1"/>
</dbReference>
<feature type="DNA-binding region" description="H-T-H motif" evidence="4">
    <location>
        <begin position="30"/>
        <end position="49"/>
    </location>
</feature>
<dbReference type="GO" id="GO:0045892">
    <property type="term" value="P:negative regulation of DNA-templated transcription"/>
    <property type="evidence" value="ECO:0007669"/>
    <property type="project" value="UniProtKB-ARBA"/>
</dbReference>
<keyword evidence="3" id="KW-0804">Transcription</keyword>
<evidence type="ECO:0000313" key="7">
    <source>
        <dbReference type="Proteomes" id="UP000334990"/>
    </source>
</evidence>
<evidence type="ECO:0000313" key="6">
    <source>
        <dbReference type="EMBL" id="GES00915.1"/>
    </source>
</evidence>
<proteinExistence type="predicted"/>
<evidence type="ECO:0000256" key="1">
    <source>
        <dbReference type="ARBA" id="ARBA00023015"/>
    </source>
</evidence>
<dbReference type="RefSeq" id="WP_155337225.1">
    <property type="nucleotide sequence ID" value="NZ_BAAABN010000047.1"/>
</dbReference>
<dbReference type="EMBL" id="BLAD01000047">
    <property type="protein sequence ID" value="GES00915.1"/>
    <property type="molecule type" value="Genomic_DNA"/>
</dbReference>
<dbReference type="PANTHER" id="PTHR47506:SF7">
    <property type="entry name" value="TRANSCRIPTIONAL REGULATORY PROTEIN"/>
    <property type="match status" value="1"/>
</dbReference>
<evidence type="ECO:0000256" key="4">
    <source>
        <dbReference type="PROSITE-ProRule" id="PRU00335"/>
    </source>
</evidence>
<dbReference type="PANTHER" id="PTHR47506">
    <property type="entry name" value="TRANSCRIPTIONAL REGULATORY PROTEIN"/>
    <property type="match status" value="1"/>
</dbReference>
<dbReference type="Gene3D" id="1.10.357.10">
    <property type="entry name" value="Tetracycline Repressor, domain 2"/>
    <property type="match status" value="1"/>
</dbReference>
<gene>
    <name evidence="6" type="ORF">Acor_29790</name>
</gene>
<keyword evidence="1" id="KW-0805">Transcription regulation</keyword>
<comment type="caution">
    <text evidence="6">The sequence shown here is derived from an EMBL/GenBank/DDBJ whole genome shotgun (WGS) entry which is preliminary data.</text>
</comment>
<accession>A0A5M3VVT1</accession>
<name>A0A5M3VVT1_9ACTN</name>
<keyword evidence="2 4" id="KW-0238">DNA-binding</keyword>
<reference evidence="6 7" key="1">
    <citation type="submission" date="2019-10" db="EMBL/GenBank/DDBJ databases">
        <title>Whole genome shotgun sequence of Acrocarpospora corrugata NBRC 13972.</title>
        <authorList>
            <person name="Ichikawa N."/>
            <person name="Kimura A."/>
            <person name="Kitahashi Y."/>
            <person name="Komaki H."/>
            <person name="Oguchi A."/>
        </authorList>
    </citation>
    <scope>NUCLEOTIDE SEQUENCE [LARGE SCALE GENOMIC DNA]</scope>
    <source>
        <strain evidence="6 7">NBRC 13972</strain>
    </source>
</reference>
<dbReference type="SUPFAM" id="SSF46689">
    <property type="entry name" value="Homeodomain-like"/>
    <property type="match status" value="1"/>
</dbReference>
<dbReference type="AlphaFoldDB" id="A0A5M3VVT1"/>
<dbReference type="OrthoDB" id="4709704at2"/>
<keyword evidence="7" id="KW-1185">Reference proteome</keyword>
<dbReference type="FunFam" id="1.10.10.60:FF:000141">
    <property type="entry name" value="TetR family transcriptional regulator"/>
    <property type="match status" value="1"/>
</dbReference>
<dbReference type="PRINTS" id="PR00455">
    <property type="entry name" value="HTHTETR"/>
</dbReference>
<evidence type="ECO:0000256" key="2">
    <source>
        <dbReference type="ARBA" id="ARBA00023125"/>
    </source>
</evidence>
<feature type="domain" description="HTH tetR-type" evidence="5">
    <location>
        <begin position="7"/>
        <end position="67"/>
    </location>
</feature>
<evidence type="ECO:0000259" key="5">
    <source>
        <dbReference type="PROSITE" id="PS50977"/>
    </source>
</evidence>
<sequence length="188" mass="20727">MTAHGTQRRDLDILSASSDRFLRFGFRKTSMDDVARAAGLSRQGLYLRFPTKEALFDATIDHLIDQAAEAVRRELGRDGHALEDRLTAAFAALADIHTDHLDELLEVAAARREGAPPALEQSIIAEFATALAESLPEDVPAADRSARILYATSHGLKRLTSSPEEYVDLMRHAVHLMSDRRTPAGDRP</sequence>
<dbReference type="Proteomes" id="UP000334990">
    <property type="component" value="Unassembled WGS sequence"/>
</dbReference>